<name>A0A1F6ME76_9BACT</name>
<dbReference type="Pfam" id="PF26449">
    <property type="entry name" value="DUF8128"/>
    <property type="match status" value="1"/>
</dbReference>
<feature type="region of interest" description="Disordered" evidence="1">
    <location>
        <begin position="430"/>
        <end position="469"/>
    </location>
</feature>
<keyword evidence="2" id="KW-1133">Transmembrane helix</keyword>
<dbReference type="AlphaFoldDB" id="A0A1F6ME76"/>
<evidence type="ECO:0000313" key="5">
    <source>
        <dbReference type="Proteomes" id="UP000177953"/>
    </source>
</evidence>
<feature type="transmembrane region" description="Helical" evidence="2">
    <location>
        <begin position="68"/>
        <end position="85"/>
    </location>
</feature>
<accession>A0A1F6ME76</accession>
<evidence type="ECO:0000256" key="2">
    <source>
        <dbReference type="SAM" id="Phobius"/>
    </source>
</evidence>
<feature type="transmembrane region" description="Helical" evidence="2">
    <location>
        <begin position="20"/>
        <end position="48"/>
    </location>
</feature>
<dbReference type="InterPro" id="IPR058441">
    <property type="entry name" value="DUF8128"/>
</dbReference>
<dbReference type="Proteomes" id="UP000177953">
    <property type="component" value="Unassembled WGS sequence"/>
</dbReference>
<organism evidence="4 5">
    <name type="scientific">Candidatus Magasanikbacteria bacterium RIFCSPHIGHO2_01_FULL_47_8</name>
    <dbReference type="NCBI Taxonomy" id="1798673"/>
    <lineage>
        <taxon>Bacteria</taxon>
        <taxon>Candidatus Magasanikiibacteriota</taxon>
    </lineage>
</organism>
<keyword evidence="2" id="KW-0812">Transmembrane</keyword>
<feature type="domain" description="DUF8128" evidence="3">
    <location>
        <begin position="115"/>
        <end position="419"/>
    </location>
</feature>
<evidence type="ECO:0000313" key="4">
    <source>
        <dbReference type="EMBL" id="OGH69925.1"/>
    </source>
</evidence>
<evidence type="ECO:0000256" key="1">
    <source>
        <dbReference type="SAM" id="MobiDB-lite"/>
    </source>
</evidence>
<protein>
    <recommendedName>
        <fullName evidence="3">DUF8128 domain-containing protein</fullName>
    </recommendedName>
</protein>
<reference evidence="4 5" key="1">
    <citation type="journal article" date="2016" name="Nat. Commun.">
        <title>Thousands of microbial genomes shed light on interconnected biogeochemical processes in an aquifer system.</title>
        <authorList>
            <person name="Anantharaman K."/>
            <person name="Brown C.T."/>
            <person name="Hug L.A."/>
            <person name="Sharon I."/>
            <person name="Castelle C.J."/>
            <person name="Probst A.J."/>
            <person name="Thomas B.C."/>
            <person name="Singh A."/>
            <person name="Wilkins M.J."/>
            <person name="Karaoz U."/>
            <person name="Brodie E.L."/>
            <person name="Williams K.H."/>
            <person name="Hubbard S.S."/>
            <person name="Banfield J.F."/>
        </authorList>
    </citation>
    <scope>NUCLEOTIDE SEQUENCE [LARGE SCALE GENOMIC DNA]</scope>
</reference>
<gene>
    <name evidence="4" type="ORF">A2754_02865</name>
</gene>
<sequence length="469" mass="53395">MPPVTLDTPFGLSIDLSFWQWFFGLSSFGQAETVFALGGWTILFYIFFKAGAELWVEYRQKTKFMAKWQWVLLAVDVPALFIQTPKAVEQIFAHLSGASVSCNIPEKFWRGKKQKWFSFEIVSIEGYIQFLVRTEIEYRDLVEAAIYAQYTEAEITEVEEYVDSIPDKYPTNEYDIFGVEFQLAQNEAFPIRTYPSFEYKMGKDASVLSDPMAALLENFTRIGHGEDLWMHLLIEPTGNAWKEKGIAVVKELMGQKADKKSSILSSILSFPQSFLGELLGALSGPSEGAPEEKKERKELTPGMRSTVEAVEEKIAKIGFKSKLRVLYAARKEVYNPSHCIDGFIGAVNQFHMMNRNALVPYAVTLARYDGKKKKTTRLKNTFIKTFKKRKMRWKKSNGYILNIEELATIWHFPLPFVKTPLLQKAGYKRAEPPSGLPVEALENPLRKKKGEGEKSLPAEAVPPENLPYA</sequence>
<evidence type="ECO:0000259" key="3">
    <source>
        <dbReference type="Pfam" id="PF26449"/>
    </source>
</evidence>
<keyword evidence="2" id="KW-0472">Membrane</keyword>
<dbReference type="EMBL" id="MFPU01000018">
    <property type="protein sequence ID" value="OGH69925.1"/>
    <property type="molecule type" value="Genomic_DNA"/>
</dbReference>
<comment type="caution">
    <text evidence="4">The sequence shown here is derived from an EMBL/GenBank/DDBJ whole genome shotgun (WGS) entry which is preliminary data.</text>
</comment>
<proteinExistence type="predicted"/>